<dbReference type="SUPFAM" id="SSF48371">
    <property type="entry name" value="ARM repeat"/>
    <property type="match status" value="1"/>
</dbReference>
<dbReference type="RefSeq" id="WP_029940295.1">
    <property type="nucleotide sequence ID" value="NZ_BSOO01000035.1"/>
</dbReference>
<keyword evidence="1" id="KW-0472">Membrane</keyword>
<dbReference type="PANTHER" id="PTHR12697:SF5">
    <property type="entry name" value="DEOXYHYPUSINE HYDROXYLASE"/>
    <property type="match status" value="1"/>
</dbReference>
<evidence type="ECO:0000313" key="2">
    <source>
        <dbReference type="EMBL" id="GLR48683.1"/>
    </source>
</evidence>
<dbReference type="InterPro" id="IPR016024">
    <property type="entry name" value="ARM-type_fold"/>
</dbReference>
<dbReference type="Proteomes" id="UP001156703">
    <property type="component" value="Unassembled WGS sequence"/>
</dbReference>
<dbReference type="PANTHER" id="PTHR12697">
    <property type="entry name" value="PBS LYASE HEAT-LIKE PROTEIN"/>
    <property type="match status" value="1"/>
</dbReference>
<proteinExistence type="predicted"/>
<gene>
    <name evidence="2" type="ORF">GCM10007925_24020</name>
</gene>
<dbReference type="InterPro" id="IPR011989">
    <property type="entry name" value="ARM-like"/>
</dbReference>
<dbReference type="InterPro" id="IPR004155">
    <property type="entry name" value="PBS_lyase_HEAT"/>
</dbReference>
<keyword evidence="3" id="KW-1185">Reference proteome</keyword>
<evidence type="ECO:0000313" key="3">
    <source>
        <dbReference type="Proteomes" id="UP001156703"/>
    </source>
</evidence>
<dbReference type="EMBL" id="BSOO01000035">
    <property type="protein sequence ID" value="GLR48683.1"/>
    <property type="molecule type" value="Genomic_DNA"/>
</dbReference>
<keyword evidence="1" id="KW-0812">Transmembrane</keyword>
<organism evidence="2 3">
    <name type="scientific">Sphingomonas astaxanthinifaciens DSM 22298</name>
    <dbReference type="NCBI Taxonomy" id="1123267"/>
    <lineage>
        <taxon>Bacteria</taxon>
        <taxon>Pseudomonadati</taxon>
        <taxon>Pseudomonadota</taxon>
        <taxon>Alphaproteobacteria</taxon>
        <taxon>Sphingomonadales</taxon>
        <taxon>Sphingomonadaceae</taxon>
        <taxon>Sphingomonas</taxon>
    </lineage>
</organism>
<sequence length="346" mass="37042">MIGLAGLWSLSLALSLAALVIMAGLILGRMVSARRSATRKAFRDQLVPRLLEGAPDAEIERLPQGRALLAQIAGELISIVRGDERDQFVATATRLGVAETLARQLRRGSHRERILAAESLSHFPDDRTTDALDAALDDRSADVRLTAALALASSGRAPPLAALVERLRLGISEQSMLVVTLIEEIARVRPEESRALLLDPATPATLKAAAIDAMSGSGDYSLVPVIASLAVEAPDDAPELPRYLRALGQLHHPAARPAIVRGLASRTWFVRAAAAEAAGRIGLLDLLHELEDLLDDGDWWVRYRAGEAIARLGAQGRRCLAHVTEAGSPRAREVARLSLIEQAALA</sequence>
<accession>A0ABQ5Z7L6</accession>
<feature type="transmembrane region" description="Helical" evidence="1">
    <location>
        <begin position="6"/>
        <end position="27"/>
    </location>
</feature>
<comment type="caution">
    <text evidence="2">The sequence shown here is derived from an EMBL/GenBank/DDBJ whole genome shotgun (WGS) entry which is preliminary data.</text>
</comment>
<evidence type="ECO:0000256" key="1">
    <source>
        <dbReference type="SAM" id="Phobius"/>
    </source>
</evidence>
<dbReference type="SMART" id="SM00567">
    <property type="entry name" value="EZ_HEAT"/>
    <property type="match status" value="5"/>
</dbReference>
<dbReference type="Gene3D" id="1.25.10.10">
    <property type="entry name" value="Leucine-rich Repeat Variant"/>
    <property type="match status" value="2"/>
</dbReference>
<keyword evidence="1" id="KW-1133">Transmembrane helix</keyword>
<reference evidence="3" key="1">
    <citation type="journal article" date="2019" name="Int. J. Syst. Evol. Microbiol.">
        <title>The Global Catalogue of Microorganisms (GCM) 10K type strain sequencing project: providing services to taxonomists for standard genome sequencing and annotation.</title>
        <authorList>
            <consortium name="The Broad Institute Genomics Platform"/>
            <consortium name="The Broad Institute Genome Sequencing Center for Infectious Disease"/>
            <person name="Wu L."/>
            <person name="Ma J."/>
        </authorList>
    </citation>
    <scope>NUCLEOTIDE SEQUENCE [LARGE SCALE GENOMIC DNA]</scope>
    <source>
        <strain evidence="3">NBRC 102146</strain>
    </source>
</reference>
<dbReference type="Pfam" id="PF13646">
    <property type="entry name" value="HEAT_2"/>
    <property type="match status" value="1"/>
</dbReference>
<protein>
    <recommendedName>
        <fullName evidence="4">HEAT repeat domain-containing protein</fullName>
    </recommendedName>
</protein>
<name>A0ABQ5Z7L6_9SPHN</name>
<evidence type="ECO:0008006" key="4">
    <source>
        <dbReference type="Google" id="ProtNLM"/>
    </source>
</evidence>